<feature type="transmembrane region" description="Helical" evidence="1">
    <location>
        <begin position="288"/>
        <end position="309"/>
    </location>
</feature>
<accession>A0A7K1L732</accession>
<gene>
    <name evidence="2" type="ORF">GNZ18_26995</name>
</gene>
<evidence type="ECO:0000313" key="2">
    <source>
        <dbReference type="EMBL" id="MUN40218.1"/>
    </source>
</evidence>
<name>A0A7K1L732_9ACTN</name>
<feature type="transmembrane region" description="Helical" evidence="1">
    <location>
        <begin position="250"/>
        <end position="276"/>
    </location>
</feature>
<reference evidence="2 3" key="1">
    <citation type="submission" date="2019-11" db="EMBL/GenBank/DDBJ databases">
        <authorList>
            <person name="Cao P."/>
        </authorList>
    </citation>
    <scope>NUCLEOTIDE SEQUENCE [LARGE SCALE GENOMIC DNA]</scope>
    <source>
        <strain evidence="2 3">NEAU-AAG5</strain>
    </source>
</reference>
<dbReference type="EMBL" id="WOFH01000010">
    <property type="protein sequence ID" value="MUN40218.1"/>
    <property type="molecule type" value="Genomic_DNA"/>
</dbReference>
<evidence type="ECO:0000256" key="1">
    <source>
        <dbReference type="SAM" id="Phobius"/>
    </source>
</evidence>
<protein>
    <submittedName>
        <fullName evidence="2">Uncharacterized protein</fullName>
    </submittedName>
</protein>
<dbReference type="AlphaFoldDB" id="A0A7K1L732"/>
<keyword evidence="1" id="KW-1133">Transmembrane helix</keyword>
<dbReference type="Proteomes" id="UP000432015">
    <property type="component" value="Unassembled WGS sequence"/>
</dbReference>
<organism evidence="2 3">
    <name type="scientific">Actinomadura litoris</name>
    <dbReference type="NCBI Taxonomy" id="2678616"/>
    <lineage>
        <taxon>Bacteria</taxon>
        <taxon>Bacillati</taxon>
        <taxon>Actinomycetota</taxon>
        <taxon>Actinomycetes</taxon>
        <taxon>Streptosporangiales</taxon>
        <taxon>Thermomonosporaceae</taxon>
        <taxon>Actinomadura</taxon>
    </lineage>
</organism>
<proteinExistence type="predicted"/>
<evidence type="ECO:0000313" key="3">
    <source>
        <dbReference type="Proteomes" id="UP000432015"/>
    </source>
</evidence>
<keyword evidence="3" id="KW-1185">Reference proteome</keyword>
<keyword evidence="1" id="KW-0472">Membrane</keyword>
<dbReference type="RefSeq" id="WP_156219343.1">
    <property type="nucleotide sequence ID" value="NZ_WOFH01000010.1"/>
</dbReference>
<comment type="caution">
    <text evidence="2">The sequence shown here is derived from an EMBL/GenBank/DDBJ whole genome shotgun (WGS) entry which is preliminary data.</text>
</comment>
<keyword evidence="1" id="KW-0812">Transmembrane</keyword>
<sequence>MANLHFDENSIYAGAQAMNDLPRAHMAAAKKYVDSDTELGMTALGIVGIPAISTYNGMRHEMQGNIKSGLDTIQKLADGLATVAKNYGKANAASTIQAGAQAIPYAPVKPVGSDVGTPEGWAMAVPGGPMLVIRALAIYIGLSSCSAVDKLCLISLGMWRLFKPDDDNLNKVAEAWVQIEKQLGATKTTVETITKNQLGPTRWKTEGADNSKASFENFMSLTFFSELDETKSRAGTTHEKLRGMKEDLNLVQSVFFVYVMACLAALITAFIASFYPPLKPAAEAAKKAVATLLSIGTAGALAAILALAASKLSDIGSMWFGREQAFQPNRINEDGLTTNFSDVNKMNWNWTGGQVRQP</sequence>